<dbReference type="OrthoDB" id="9780211at2"/>
<dbReference type="STRING" id="51642.NSMM_150110"/>
<accession>A0A1G5SB30</accession>
<dbReference type="AlphaFoldDB" id="A0A1G5SB30"/>
<dbReference type="EMBL" id="FMWO01000020">
    <property type="protein sequence ID" value="SCZ84372.1"/>
    <property type="molecule type" value="Genomic_DNA"/>
</dbReference>
<name>A0A1G5SB30_9PROT</name>
<proteinExistence type="predicted"/>
<protein>
    <submittedName>
        <fullName evidence="1">Macro domain protein</fullName>
    </submittedName>
</protein>
<reference evidence="1 2" key="1">
    <citation type="submission" date="2016-10" db="EMBL/GenBank/DDBJ databases">
        <authorList>
            <person name="de Groot N.N."/>
        </authorList>
    </citation>
    <scope>NUCLEOTIDE SEQUENCE [LARGE SCALE GENOMIC DNA]</scope>
    <source>
        <strain evidence="1">1</strain>
    </source>
</reference>
<evidence type="ECO:0000313" key="1">
    <source>
        <dbReference type="EMBL" id="SCZ84372.1"/>
    </source>
</evidence>
<organism evidence="1 2">
    <name type="scientific">Nitrosomonas mobilis</name>
    <dbReference type="NCBI Taxonomy" id="51642"/>
    <lineage>
        <taxon>Bacteria</taxon>
        <taxon>Pseudomonadati</taxon>
        <taxon>Pseudomonadota</taxon>
        <taxon>Betaproteobacteria</taxon>
        <taxon>Nitrosomonadales</taxon>
        <taxon>Nitrosomonadaceae</taxon>
        <taxon>Nitrosomonas</taxon>
    </lineage>
</organism>
<sequence length="80" mass="8867">MRALDTIWSNDAKRDKIALYLKTEAKAYLPALERASRLIDGFESLLGLELLSTVNWLLAHDRAAADPQVLLEGYQPLVGG</sequence>
<evidence type="ECO:0000313" key="2">
    <source>
        <dbReference type="Proteomes" id="UP000198729"/>
    </source>
</evidence>
<dbReference type="RefSeq" id="WP_090283785.1">
    <property type="nucleotide sequence ID" value="NZ_FMWO01000020.1"/>
</dbReference>
<keyword evidence="2" id="KW-1185">Reference proteome</keyword>
<gene>
    <name evidence="1" type="ORF">NSMM_150110</name>
</gene>
<dbReference type="Proteomes" id="UP000198729">
    <property type="component" value="Unassembled WGS sequence"/>
</dbReference>